<comment type="function">
    <text evidence="9">Catalyzes the 2-thiolation of uridine at the wobble position (U34) of tRNA, leading to the formation of s(2)U34.</text>
</comment>
<dbReference type="GO" id="GO:0103016">
    <property type="term" value="F:tRNA-uridine 2-sulfurtransferase activity"/>
    <property type="evidence" value="ECO:0007669"/>
    <property type="project" value="UniProtKB-EC"/>
</dbReference>
<keyword evidence="3 9" id="KW-0819">tRNA processing</keyword>
<dbReference type="NCBIfam" id="TIGR00420">
    <property type="entry name" value="trmU"/>
    <property type="match status" value="1"/>
</dbReference>
<dbReference type="EC" id="2.8.1.13" evidence="9"/>
<dbReference type="Pfam" id="PF20259">
    <property type="entry name" value="tRNA_Me_trans_M"/>
    <property type="match status" value="1"/>
</dbReference>
<feature type="site" description="Interaction with tRNA" evidence="9">
    <location>
        <position position="126"/>
    </location>
</feature>
<keyword evidence="7" id="KW-1015">Disulfide bond</keyword>
<keyword evidence="2 9" id="KW-0808">Transferase</keyword>
<comment type="catalytic activity">
    <reaction evidence="8 9">
        <text>S-sulfanyl-L-cysteinyl-[protein] + uridine(34) in tRNA + AH2 + ATP = 2-thiouridine(34) in tRNA + L-cysteinyl-[protein] + A + AMP + diphosphate + H(+)</text>
        <dbReference type="Rhea" id="RHEA:47032"/>
        <dbReference type="Rhea" id="RHEA-COMP:10131"/>
        <dbReference type="Rhea" id="RHEA-COMP:11726"/>
        <dbReference type="Rhea" id="RHEA-COMP:11727"/>
        <dbReference type="Rhea" id="RHEA-COMP:11728"/>
        <dbReference type="ChEBI" id="CHEBI:13193"/>
        <dbReference type="ChEBI" id="CHEBI:15378"/>
        <dbReference type="ChEBI" id="CHEBI:17499"/>
        <dbReference type="ChEBI" id="CHEBI:29950"/>
        <dbReference type="ChEBI" id="CHEBI:30616"/>
        <dbReference type="ChEBI" id="CHEBI:33019"/>
        <dbReference type="ChEBI" id="CHEBI:61963"/>
        <dbReference type="ChEBI" id="CHEBI:65315"/>
        <dbReference type="ChEBI" id="CHEBI:87170"/>
        <dbReference type="ChEBI" id="CHEBI:456215"/>
        <dbReference type="EC" id="2.8.1.13"/>
    </reaction>
</comment>
<dbReference type="Pfam" id="PF03054">
    <property type="entry name" value="tRNA_Me_trans"/>
    <property type="match status" value="1"/>
</dbReference>
<comment type="caution">
    <text evidence="12">The sequence shown here is derived from an EMBL/GenBank/DDBJ whole genome shotgun (WGS) entry which is preliminary data.</text>
</comment>
<dbReference type="NCBIfam" id="NF001138">
    <property type="entry name" value="PRK00143.1"/>
    <property type="match status" value="1"/>
</dbReference>
<dbReference type="InterPro" id="IPR046885">
    <property type="entry name" value="MnmA-like_C"/>
</dbReference>
<dbReference type="HAMAP" id="MF_00144">
    <property type="entry name" value="tRNA_thiouridyl_MnmA"/>
    <property type="match status" value="1"/>
</dbReference>
<comment type="caution">
    <text evidence="9">Lacks conserved residue(s) required for the propagation of feature annotation.</text>
</comment>
<dbReference type="RefSeq" id="WP_133106903.1">
    <property type="nucleotide sequence ID" value="NZ_SMNA01000003.1"/>
</dbReference>
<dbReference type="InterPro" id="IPR046884">
    <property type="entry name" value="MnmA-like_central"/>
</dbReference>
<dbReference type="Gene3D" id="3.40.50.620">
    <property type="entry name" value="HUPs"/>
    <property type="match status" value="1"/>
</dbReference>
<dbReference type="Proteomes" id="UP000504882">
    <property type="component" value="Unassembled WGS sequence"/>
</dbReference>
<feature type="site" description="Interaction with tRNA" evidence="9">
    <location>
        <position position="340"/>
    </location>
</feature>
<evidence type="ECO:0000256" key="3">
    <source>
        <dbReference type="ARBA" id="ARBA00022694"/>
    </source>
</evidence>
<dbReference type="SUPFAM" id="SSF52402">
    <property type="entry name" value="Adenine nucleotide alpha hydrolases-like"/>
    <property type="match status" value="1"/>
</dbReference>
<dbReference type="InterPro" id="IPR023382">
    <property type="entry name" value="MnmA-like_central_sf"/>
</dbReference>
<sequence length="376" mass="39478">MRVLAALSGGVDSAVAAARAVDAGHDVVGVHMALSRSRAQHRNGSRGCCSIEDASDARRAADVLGIPYYVWDLSEEFEDTVVADFLSEYSAGRTPNPCVRCNEHIKFSALLDRGLALGFDAVATGHYARIVEGPGGVRELHRAADELKDQSYVLAVMGPERLARSIFPLGDAPSKDDVRAEAARRGLSVSAKPDSYDICFVADGDTRGFLRSRLGAQPGEVVDTEGRVLGSHEGSYGFTVGQRKGLGIGAPAPDGKPRYVLEVDPDANRVIVGPSELLSVTEIAAADVVWFADDVAAGDWTDVTVQVRAHGDPVSARVRRDAGGLDTRLGTPLRGIAPGQSIVVYDGTRVLGQASISAAGRGALDRAALPSPAARA</sequence>
<evidence type="ECO:0000256" key="1">
    <source>
        <dbReference type="ARBA" id="ARBA00022555"/>
    </source>
</evidence>
<accession>A0ABY2E673</accession>
<comment type="subcellular location">
    <subcellularLocation>
        <location evidence="9">Cytoplasm</location>
    </subcellularLocation>
</comment>
<evidence type="ECO:0000256" key="2">
    <source>
        <dbReference type="ARBA" id="ARBA00022679"/>
    </source>
</evidence>
<dbReference type="PANTHER" id="PTHR11933:SF5">
    <property type="entry name" value="MITOCHONDRIAL TRNA-SPECIFIC 2-THIOURIDYLASE 1"/>
    <property type="match status" value="1"/>
</dbReference>
<keyword evidence="1 9" id="KW-0820">tRNA-binding</keyword>
<feature type="active site" description="Cysteine persulfide intermediate" evidence="9">
    <location>
        <position position="199"/>
    </location>
</feature>
<keyword evidence="6 9" id="KW-0694">RNA-binding</keyword>
<evidence type="ECO:0000256" key="6">
    <source>
        <dbReference type="ARBA" id="ARBA00022884"/>
    </source>
</evidence>
<keyword evidence="4 9" id="KW-0547">Nucleotide-binding</keyword>
<dbReference type="InterPro" id="IPR004506">
    <property type="entry name" value="MnmA-like"/>
</dbReference>
<evidence type="ECO:0000256" key="7">
    <source>
        <dbReference type="ARBA" id="ARBA00023157"/>
    </source>
</evidence>
<dbReference type="Pfam" id="PF20258">
    <property type="entry name" value="tRNA_Me_trans_C"/>
    <property type="match status" value="1"/>
</dbReference>
<gene>
    <name evidence="9 12" type="primary">mnmA</name>
    <name evidence="12" type="ORF">EXU48_06925</name>
</gene>
<evidence type="ECO:0000313" key="12">
    <source>
        <dbReference type="EMBL" id="TDE95974.1"/>
    </source>
</evidence>
<reference evidence="12 13" key="1">
    <citation type="submission" date="2019-03" db="EMBL/GenBank/DDBJ databases">
        <title>Genomic features of bacteria from cold environments.</title>
        <authorList>
            <person name="Shen L."/>
        </authorList>
    </citation>
    <scope>NUCLEOTIDE SEQUENCE [LARGE SCALE GENOMIC DNA]</scope>
    <source>
        <strain evidence="13">T3246-1</strain>
    </source>
</reference>
<evidence type="ECO:0000259" key="11">
    <source>
        <dbReference type="Pfam" id="PF20259"/>
    </source>
</evidence>
<name>A0ABY2E673_9MICO</name>
<keyword evidence="9" id="KW-0963">Cytoplasm</keyword>
<dbReference type="Gene3D" id="2.40.30.10">
    <property type="entry name" value="Translation factors"/>
    <property type="match status" value="1"/>
</dbReference>
<dbReference type="PANTHER" id="PTHR11933">
    <property type="entry name" value="TRNA 5-METHYLAMINOMETHYL-2-THIOURIDYLATE -METHYLTRANSFERASE"/>
    <property type="match status" value="1"/>
</dbReference>
<feature type="binding site" evidence="9">
    <location>
        <begin position="6"/>
        <end position="13"/>
    </location>
    <ligand>
        <name>ATP</name>
        <dbReference type="ChEBI" id="CHEBI:30616"/>
    </ligand>
</feature>
<evidence type="ECO:0000313" key="13">
    <source>
        <dbReference type="Proteomes" id="UP000504882"/>
    </source>
</evidence>
<protein>
    <recommendedName>
        <fullName evidence="9">tRNA-specific 2-thiouridylase MnmA</fullName>
        <ecNumber evidence="9">2.8.1.13</ecNumber>
    </recommendedName>
</protein>
<dbReference type="CDD" id="cd01998">
    <property type="entry name" value="MnmA_TRMU-like"/>
    <property type="match status" value="1"/>
</dbReference>
<keyword evidence="5 9" id="KW-0067">ATP-binding</keyword>
<evidence type="ECO:0000256" key="8">
    <source>
        <dbReference type="ARBA" id="ARBA00051542"/>
    </source>
</evidence>
<feature type="region of interest" description="Interaction with tRNA" evidence="9">
    <location>
        <begin position="148"/>
        <end position="150"/>
    </location>
</feature>
<evidence type="ECO:0000256" key="9">
    <source>
        <dbReference type="HAMAP-Rule" id="MF_00144"/>
    </source>
</evidence>
<organism evidence="12 13">
    <name type="scientific">Occultella glacieicola</name>
    <dbReference type="NCBI Taxonomy" id="2518684"/>
    <lineage>
        <taxon>Bacteria</taxon>
        <taxon>Bacillati</taxon>
        <taxon>Actinomycetota</taxon>
        <taxon>Actinomycetes</taxon>
        <taxon>Micrococcales</taxon>
        <taxon>Ruaniaceae</taxon>
        <taxon>Occultella</taxon>
    </lineage>
</organism>
<evidence type="ECO:0000259" key="10">
    <source>
        <dbReference type="Pfam" id="PF20258"/>
    </source>
</evidence>
<dbReference type="InterPro" id="IPR014729">
    <property type="entry name" value="Rossmann-like_a/b/a_fold"/>
</dbReference>
<feature type="binding site" evidence="9">
    <location>
        <position position="125"/>
    </location>
    <ligand>
        <name>ATP</name>
        <dbReference type="ChEBI" id="CHEBI:30616"/>
    </ligand>
</feature>
<evidence type="ECO:0000256" key="5">
    <source>
        <dbReference type="ARBA" id="ARBA00022840"/>
    </source>
</evidence>
<feature type="domain" description="tRNA-specific 2-thiouridylase MnmA-like C-terminal" evidence="10">
    <location>
        <begin position="281"/>
        <end position="356"/>
    </location>
</feature>
<dbReference type="Gene3D" id="2.30.30.280">
    <property type="entry name" value="Adenine nucleotide alpha hydrolases-like domains"/>
    <property type="match status" value="1"/>
</dbReference>
<feature type="active site" description="Nucleophile" evidence="9">
    <location>
        <position position="101"/>
    </location>
</feature>
<dbReference type="EMBL" id="SMNA01000003">
    <property type="protein sequence ID" value="TDE95974.1"/>
    <property type="molecule type" value="Genomic_DNA"/>
</dbReference>
<evidence type="ECO:0000256" key="4">
    <source>
        <dbReference type="ARBA" id="ARBA00022741"/>
    </source>
</evidence>
<keyword evidence="13" id="KW-1185">Reference proteome</keyword>
<proteinExistence type="inferred from homology"/>
<comment type="similarity">
    <text evidence="9">Belongs to the MnmA/TRMU family.</text>
</comment>
<feature type="binding site" evidence="9">
    <location>
        <position position="32"/>
    </location>
    <ligand>
        <name>ATP</name>
        <dbReference type="ChEBI" id="CHEBI:30616"/>
    </ligand>
</feature>
<feature type="domain" description="tRNA-specific 2-thiouridylase MnmA-like central" evidence="11">
    <location>
        <begin position="208"/>
        <end position="273"/>
    </location>
</feature>